<protein>
    <submittedName>
        <fullName evidence="2">Uncharacterized protein</fullName>
    </submittedName>
</protein>
<reference evidence="2 3" key="1">
    <citation type="submission" date="2018-10" db="EMBL/GenBank/DDBJ databases">
        <title>Fifty Aureobasidium pullulans genomes reveal a recombining polyextremotolerant generalist.</title>
        <authorList>
            <person name="Gostincar C."/>
            <person name="Turk M."/>
            <person name="Zajc J."/>
            <person name="Gunde-Cimerman N."/>
        </authorList>
    </citation>
    <scope>NUCLEOTIDE SEQUENCE [LARGE SCALE GENOMIC DNA]</scope>
    <source>
        <strain evidence="2 3">EXF-11900</strain>
    </source>
</reference>
<evidence type="ECO:0000313" key="2">
    <source>
        <dbReference type="EMBL" id="THV71751.1"/>
    </source>
</evidence>
<dbReference type="EMBL" id="QZAF01000140">
    <property type="protein sequence ID" value="THV71751.1"/>
    <property type="molecule type" value="Genomic_DNA"/>
</dbReference>
<evidence type="ECO:0000256" key="1">
    <source>
        <dbReference type="SAM" id="MobiDB-lite"/>
    </source>
</evidence>
<feature type="region of interest" description="Disordered" evidence="1">
    <location>
        <begin position="108"/>
        <end position="136"/>
    </location>
</feature>
<name>A0A4S8SM58_AURPU</name>
<evidence type="ECO:0000313" key="3">
    <source>
        <dbReference type="Proteomes" id="UP000304951"/>
    </source>
</evidence>
<sequence length="203" mass="22856">MLVATDIPGWAKPCFLHIGYVEEDQNHGVWCGGVPVLCLVPGTLRRSGIRSSQPEDLPLIVSPASGASRHNVLHSSNSLRISSHDVQNRTTYSLGRTLADYDLQHSGEENEFTETTNSRHAPQGAGNNPADWEDNFRRVPDYRPVDHELDFAYRDTTQNGIERAFIWNMFSGIVLTSYTNRLWRATGGKLNDTYFRWQVGGEH</sequence>
<accession>A0A4S8SM58</accession>
<dbReference type="Proteomes" id="UP000304951">
    <property type="component" value="Unassembled WGS sequence"/>
</dbReference>
<organism evidence="2 3">
    <name type="scientific">Aureobasidium pullulans</name>
    <name type="common">Black yeast</name>
    <name type="synonym">Pullularia pullulans</name>
    <dbReference type="NCBI Taxonomy" id="5580"/>
    <lineage>
        <taxon>Eukaryota</taxon>
        <taxon>Fungi</taxon>
        <taxon>Dikarya</taxon>
        <taxon>Ascomycota</taxon>
        <taxon>Pezizomycotina</taxon>
        <taxon>Dothideomycetes</taxon>
        <taxon>Dothideomycetidae</taxon>
        <taxon>Dothideales</taxon>
        <taxon>Saccotheciaceae</taxon>
        <taxon>Aureobasidium</taxon>
    </lineage>
</organism>
<dbReference type="AlphaFoldDB" id="A0A4S8SM58"/>
<comment type="caution">
    <text evidence="2">The sequence shown here is derived from an EMBL/GenBank/DDBJ whole genome shotgun (WGS) entry which is preliminary data.</text>
</comment>
<proteinExistence type="predicted"/>
<gene>
    <name evidence="2" type="ORF">D6D28_04209</name>
</gene>